<feature type="region of interest" description="Disordered" evidence="1">
    <location>
        <begin position="191"/>
        <end position="221"/>
    </location>
</feature>
<name>A0A368RP97_SETIT</name>
<gene>
    <name evidence="2" type="ORF">SETIT_6G218100v2</name>
</gene>
<dbReference type="EMBL" id="CM003533">
    <property type="protein sequence ID" value="RCV31933.1"/>
    <property type="molecule type" value="Genomic_DNA"/>
</dbReference>
<evidence type="ECO:0000313" key="2">
    <source>
        <dbReference type="EMBL" id="RCV31933.1"/>
    </source>
</evidence>
<reference evidence="2" key="1">
    <citation type="journal article" date="2012" name="Nat. Biotechnol.">
        <title>Reference genome sequence of the model plant Setaria.</title>
        <authorList>
            <person name="Bennetzen J.L."/>
            <person name="Schmutz J."/>
            <person name="Wang H."/>
            <person name="Percifield R."/>
            <person name="Hawkins J."/>
            <person name="Pontaroli A.C."/>
            <person name="Estep M."/>
            <person name="Feng L."/>
            <person name="Vaughn J.N."/>
            <person name="Grimwood J."/>
            <person name="Jenkins J."/>
            <person name="Barry K."/>
            <person name="Lindquist E."/>
            <person name="Hellsten U."/>
            <person name="Deshpande S."/>
            <person name="Wang X."/>
            <person name="Wu X."/>
            <person name="Mitros T."/>
            <person name="Triplett J."/>
            <person name="Yang X."/>
            <person name="Ye C.Y."/>
            <person name="Mauro-Herrera M."/>
            <person name="Wang L."/>
            <person name="Li P."/>
            <person name="Sharma M."/>
            <person name="Sharma R."/>
            <person name="Ronald P.C."/>
            <person name="Panaud O."/>
            <person name="Kellogg E.A."/>
            <person name="Brutnell T.P."/>
            <person name="Doust A.N."/>
            <person name="Tuskan G.A."/>
            <person name="Rokhsar D."/>
            <person name="Devos K.M."/>
        </authorList>
    </citation>
    <scope>NUCLEOTIDE SEQUENCE [LARGE SCALE GENOMIC DNA]</scope>
    <source>
        <strain evidence="2">Yugu1</strain>
    </source>
</reference>
<reference evidence="2" key="2">
    <citation type="submission" date="2015-07" db="EMBL/GenBank/DDBJ databases">
        <authorList>
            <person name="Noorani M."/>
        </authorList>
    </citation>
    <scope>NUCLEOTIDE SEQUENCE</scope>
    <source>
        <strain evidence="2">Yugu1</strain>
    </source>
</reference>
<protein>
    <submittedName>
        <fullName evidence="2">Uncharacterized protein</fullName>
    </submittedName>
</protein>
<proteinExistence type="predicted"/>
<organism evidence="2">
    <name type="scientific">Setaria italica</name>
    <name type="common">Foxtail millet</name>
    <name type="synonym">Panicum italicum</name>
    <dbReference type="NCBI Taxonomy" id="4555"/>
    <lineage>
        <taxon>Eukaryota</taxon>
        <taxon>Viridiplantae</taxon>
        <taxon>Streptophyta</taxon>
        <taxon>Embryophyta</taxon>
        <taxon>Tracheophyta</taxon>
        <taxon>Spermatophyta</taxon>
        <taxon>Magnoliopsida</taxon>
        <taxon>Liliopsida</taxon>
        <taxon>Poales</taxon>
        <taxon>Poaceae</taxon>
        <taxon>PACMAD clade</taxon>
        <taxon>Panicoideae</taxon>
        <taxon>Panicodae</taxon>
        <taxon>Paniceae</taxon>
        <taxon>Cenchrinae</taxon>
        <taxon>Setaria</taxon>
    </lineage>
</organism>
<dbReference type="AlphaFoldDB" id="A0A368RP97"/>
<accession>A0A368RP97</accession>
<evidence type="ECO:0000256" key="1">
    <source>
        <dbReference type="SAM" id="MobiDB-lite"/>
    </source>
</evidence>
<sequence length="221" mass="21832">MATLPPAADGPGNGHDVDTAVVAVGLHRRGPLHDRNGGPTPRIALEQGAERVGEVAGDGEVGRAADAVVVDEAGARGAGGVVDDEEGPVGAALGDGGVGVVVDGEQHEAAGGEAERLGDGGRVGEVVEQVGDGGREQEEVVAEVGGEVGEVEGDEAVVDEAGPAEDGEVGADEHDVAVAQHPLLPLLLAGGGGGGARARAHRRRAEDCQAGRRRAPLQVGP</sequence>